<feature type="compositionally biased region" description="Low complexity" evidence="1">
    <location>
        <begin position="284"/>
        <end position="294"/>
    </location>
</feature>
<dbReference type="EMBL" id="JAHWGI010001443">
    <property type="protein sequence ID" value="KAK3933204.1"/>
    <property type="molecule type" value="Genomic_DNA"/>
</dbReference>
<name>A0AAE1I782_9NEOP</name>
<reference evidence="4" key="2">
    <citation type="journal article" date="2023" name="BMC Genomics">
        <title>Pest status, molecular evolution, and epigenetic factors derived from the genome assembly of Frankliniella fusca, a thysanopteran phytovirus vector.</title>
        <authorList>
            <person name="Catto M.A."/>
            <person name="Labadie P.E."/>
            <person name="Jacobson A.L."/>
            <person name="Kennedy G.G."/>
            <person name="Srinivasan R."/>
            <person name="Hunt B.G."/>
        </authorList>
    </citation>
    <scope>NUCLEOTIDE SEQUENCE</scope>
    <source>
        <strain evidence="4">PL_HMW_Pooled</strain>
    </source>
</reference>
<dbReference type="PROSITE" id="PS51029">
    <property type="entry name" value="MADF"/>
    <property type="match status" value="1"/>
</dbReference>
<organism evidence="4 5">
    <name type="scientific">Frankliniella fusca</name>
    <dbReference type="NCBI Taxonomy" id="407009"/>
    <lineage>
        <taxon>Eukaryota</taxon>
        <taxon>Metazoa</taxon>
        <taxon>Ecdysozoa</taxon>
        <taxon>Arthropoda</taxon>
        <taxon>Hexapoda</taxon>
        <taxon>Insecta</taxon>
        <taxon>Pterygota</taxon>
        <taxon>Neoptera</taxon>
        <taxon>Paraneoptera</taxon>
        <taxon>Thysanoptera</taxon>
        <taxon>Terebrantia</taxon>
        <taxon>Thripoidea</taxon>
        <taxon>Thripidae</taxon>
        <taxon>Frankliniella</taxon>
    </lineage>
</organism>
<comment type="caution">
    <text evidence="4">The sequence shown here is derived from an EMBL/GenBank/DDBJ whole genome shotgun (WGS) entry which is preliminary data.</text>
</comment>
<keyword evidence="2" id="KW-1133">Transmembrane helix</keyword>
<feature type="compositionally biased region" description="Pro residues" evidence="1">
    <location>
        <begin position="201"/>
        <end position="217"/>
    </location>
</feature>
<feature type="transmembrane region" description="Helical" evidence="2">
    <location>
        <begin position="505"/>
        <end position="523"/>
    </location>
</feature>
<feature type="compositionally biased region" description="Polar residues" evidence="1">
    <location>
        <begin position="106"/>
        <end position="118"/>
    </location>
</feature>
<feature type="compositionally biased region" description="Pro residues" evidence="1">
    <location>
        <begin position="164"/>
        <end position="183"/>
    </location>
</feature>
<sequence length="535" mass="59493">MALDEAGEVELILEVQRHETLYNREVICSEARRKAEWVLVGAALTVPISGEDAKIHWQRIVRSYRQNLARRKGRSGMGADEVPAAYLHAPILGFLERRKRPRGLSSEDQASTPSSECTESVEGDEVLLEQALSQPFLVEGEGGALQELRDEVGSPCSGYGDLPASPPTPPPAPPQPEPAPRPASRPVVVRFQQQRPRPVAVIPPPRVPQQGPPPRLPRPQAARVQGPVQLVRRDGRLSILLRQQDSREPWRHPGTLRPQQDSSAAGQQQDSREPWRHPGTLRPQQDSSAAGQQQDSREPWRHPGTLRPQQDSSAAGQQQDSREPWRHPGTLRPQQDSSAAGQQQDSREPWRHPGTLRPQQDSSAAGQQQDSREPWRHPGTLLLQLEGAPQPCTRMQLAPRTARKHWSGAGMYTAWSSSSNTRRTSWPTTWRHRQMVLLMLGLMASSPMLALVVLAVLVLAVLAVLVLAVAVLPVVVLAVAVLWARMRDPVGGRPTRSWMRCSRTLLLFVFCNYVGKFLLGFHFDHGKEWTGHQGN</sequence>
<feature type="region of interest" description="Disordered" evidence="1">
    <location>
        <begin position="102"/>
        <end position="122"/>
    </location>
</feature>
<feature type="transmembrane region" description="Helical" evidence="2">
    <location>
        <begin position="436"/>
        <end position="458"/>
    </location>
</feature>
<keyword evidence="2" id="KW-0812">Transmembrane</keyword>
<feature type="compositionally biased region" description="Low complexity" evidence="1">
    <location>
        <begin position="334"/>
        <end position="344"/>
    </location>
</feature>
<reference evidence="4" key="1">
    <citation type="submission" date="2021-07" db="EMBL/GenBank/DDBJ databases">
        <authorList>
            <person name="Catto M.A."/>
            <person name="Jacobson A."/>
            <person name="Kennedy G."/>
            <person name="Labadie P."/>
            <person name="Hunt B.G."/>
            <person name="Srinivasan R."/>
        </authorList>
    </citation>
    <scope>NUCLEOTIDE SEQUENCE</scope>
    <source>
        <strain evidence="4">PL_HMW_Pooled</strain>
        <tissue evidence="4">Head</tissue>
    </source>
</reference>
<feature type="transmembrane region" description="Helical" evidence="2">
    <location>
        <begin position="464"/>
        <end position="484"/>
    </location>
</feature>
<dbReference type="InterPro" id="IPR006578">
    <property type="entry name" value="MADF-dom"/>
</dbReference>
<evidence type="ECO:0000313" key="5">
    <source>
        <dbReference type="Proteomes" id="UP001219518"/>
    </source>
</evidence>
<evidence type="ECO:0000259" key="3">
    <source>
        <dbReference type="PROSITE" id="PS51029"/>
    </source>
</evidence>
<proteinExistence type="predicted"/>
<feature type="domain" description="MADF" evidence="3">
    <location>
        <begin position="10"/>
        <end position="100"/>
    </location>
</feature>
<evidence type="ECO:0000256" key="1">
    <source>
        <dbReference type="SAM" id="MobiDB-lite"/>
    </source>
</evidence>
<evidence type="ECO:0000313" key="4">
    <source>
        <dbReference type="EMBL" id="KAK3933204.1"/>
    </source>
</evidence>
<evidence type="ECO:0000256" key="2">
    <source>
        <dbReference type="SAM" id="Phobius"/>
    </source>
</evidence>
<keyword evidence="2" id="KW-0472">Membrane</keyword>
<feature type="compositionally biased region" description="Low complexity" evidence="1">
    <location>
        <begin position="309"/>
        <end position="319"/>
    </location>
</feature>
<dbReference type="AlphaFoldDB" id="A0AAE1I782"/>
<feature type="region of interest" description="Disordered" evidence="1">
    <location>
        <begin position="150"/>
        <end position="375"/>
    </location>
</feature>
<feature type="compositionally biased region" description="Low complexity" evidence="1">
    <location>
        <begin position="259"/>
        <end position="269"/>
    </location>
</feature>
<protein>
    <submittedName>
        <fullName evidence="4">Filamentous hemagglutinin</fullName>
    </submittedName>
</protein>
<keyword evidence="5" id="KW-1185">Reference proteome</keyword>
<gene>
    <name evidence="4" type="ORF">KUF71_017465</name>
</gene>
<accession>A0AAE1I782</accession>
<dbReference type="Proteomes" id="UP001219518">
    <property type="component" value="Unassembled WGS sequence"/>
</dbReference>
<feature type="compositionally biased region" description="Low complexity" evidence="1">
    <location>
        <begin position="359"/>
        <end position="369"/>
    </location>
</feature>
<feature type="compositionally biased region" description="Low complexity" evidence="1">
    <location>
        <begin position="184"/>
        <end position="200"/>
    </location>
</feature>